<reference evidence="1 2" key="1">
    <citation type="submission" date="2014-08" db="EMBL/GenBank/DDBJ databases">
        <title>Genome sequences of NCPPB Pectobacterium isolates.</title>
        <authorList>
            <person name="Glover R.H."/>
            <person name="Sapp M."/>
            <person name="Elphinstone J."/>
        </authorList>
    </citation>
    <scope>NUCLEOTIDE SEQUENCE [LARGE SCALE GENOMIC DNA]</scope>
    <source>
        <strain evidence="1 2">LMG 21372</strain>
    </source>
</reference>
<comment type="caution">
    <text evidence="1">The sequence shown here is derived from an EMBL/GenBank/DDBJ whole genome shotgun (WGS) entry which is preliminary data.</text>
</comment>
<dbReference type="AlphaFoldDB" id="A0A0M2F1V9"/>
<dbReference type="Proteomes" id="UP000029435">
    <property type="component" value="Unassembled WGS sequence"/>
</dbReference>
<organism evidence="1 2">
    <name type="scientific">Pectobacterium brasiliense</name>
    <dbReference type="NCBI Taxonomy" id="180957"/>
    <lineage>
        <taxon>Bacteria</taxon>
        <taxon>Pseudomonadati</taxon>
        <taxon>Pseudomonadota</taxon>
        <taxon>Gammaproteobacteria</taxon>
        <taxon>Enterobacterales</taxon>
        <taxon>Pectobacteriaceae</taxon>
        <taxon>Pectobacterium</taxon>
    </lineage>
</organism>
<dbReference type="RefSeq" id="WP_039311435.1">
    <property type="nucleotide sequence ID" value="NZ_JQOD01000001.1"/>
</dbReference>
<name>A0A0M2F1V9_9GAMM</name>
<dbReference type="OrthoDB" id="6058651at2"/>
<evidence type="ECO:0000313" key="2">
    <source>
        <dbReference type="Proteomes" id="UP000029435"/>
    </source>
</evidence>
<accession>A0A0M2F1V9</accession>
<dbReference type="EMBL" id="JQOD01000001">
    <property type="protein sequence ID" value="KGA34978.1"/>
    <property type="molecule type" value="Genomic_DNA"/>
</dbReference>
<proteinExistence type="predicted"/>
<sequence length="308" mass="33414">MSIGISDLAHSVRKNSDSAGVPVQLGHAQQLVAAALGYKSLAAYQAAQGAAQEPPHLDGVHHVVPDYDMLDQRASELGAAPGPSQLRELIGDAFKARAPHARIHASHADFDTYVREYVDQVVIEDDDVNSEMAGSNYDGVDEVYFDFEIEFNTIPIGDTLDIDLEGHVGLGIDTDRPYSGHIVNVEGTLSVTRSGRRCYGSLDCEVTKASLDTNWGDDDHDGEPPARSVSEAYAELLGLELHEVGDLADVEAMPLDGNSGEMVYSYLIDFTDAASPEVAQKILQRHSSLSIEVGPNFFDNVRYDGWPR</sequence>
<evidence type="ECO:0000313" key="1">
    <source>
        <dbReference type="EMBL" id="KGA34978.1"/>
    </source>
</evidence>
<gene>
    <name evidence="1" type="ORF">KU74_00495</name>
</gene>
<protein>
    <submittedName>
        <fullName evidence="1">Uncharacterized protein</fullName>
    </submittedName>
</protein>